<protein>
    <recommendedName>
        <fullName evidence="2">Glucose-methanol-choline oxidoreductase C-terminal domain-containing protein</fullName>
    </recommendedName>
</protein>
<proteinExistence type="inferred from homology"/>
<comment type="similarity">
    <text evidence="1">Belongs to the GMC oxidoreductase family.</text>
</comment>
<evidence type="ECO:0000313" key="3">
    <source>
        <dbReference type="EMBL" id="KAJ3561936.1"/>
    </source>
</evidence>
<evidence type="ECO:0000313" key="4">
    <source>
        <dbReference type="Proteomes" id="UP001148614"/>
    </source>
</evidence>
<dbReference type="Gene3D" id="3.50.50.60">
    <property type="entry name" value="FAD/NAD(P)-binding domain"/>
    <property type="match status" value="1"/>
</dbReference>
<dbReference type="Proteomes" id="UP001148614">
    <property type="component" value="Unassembled WGS sequence"/>
</dbReference>
<dbReference type="GO" id="GO:0050660">
    <property type="term" value="F:flavin adenine dinucleotide binding"/>
    <property type="evidence" value="ECO:0007669"/>
    <property type="project" value="InterPro"/>
</dbReference>
<dbReference type="SUPFAM" id="SSF51905">
    <property type="entry name" value="FAD/NAD(P)-binding domain"/>
    <property type="match status" value="1"/>
</dbReference>
<dbReference type="GO" id="GO:0016614">
    <property type="term" value="F:oxidoreductase activity, acting on CH-OH group of donors"/>
    <property type="evidence" value="ECO:0007669"/>
    <property type="project" value="InterPro"/>
</dbReference>
<name>A0A9W8N7M3_9PEZI</name>
<dbReference type="PANTHER" id="PTHR11552">
    <property type="entry name" value="GLUCOSE-METHANOL-CHOLINE GMC OXIDOREDUCTASE"/>
    <property type="match status" value="1"/>
</dbReference>
<dbReference type="InterPro" id="IPR007867">
    <property type="entry name" value="GMC_OxRtase_C"/>
</dbReference>
<organism evidence="3 4">
    <name type="scientific">Xylaria arbuscula</name>
    <dbReference type="NCBI Taxonomy" id="114810"/>
    <lineage>
        <taxon>Eukaryota</taxon>
        <taxon>Fungi</taxon>
        <taxon>Dikarya</taxon>
        <taxon>Ascomycota</taxon>
        <taxon>Pezizomycotina</taxon>
        <taxon>Sordariomycetes</taxon>
        <taxon>Xylariomycetidae</taxon>
        <taxon>Xylariales</taxon>
        <taxon>Xylariaceae</taxon>
        <taxon>Xylaria</taxon>
    </lineage>
</organism>
<sequence>MLMAFLNAYFGPPGGVEPGQYATVGNYTAYPYSRGHIHIKGPEVSDPLDFNAGYFTDEGDRDLKKQAWAYKRSREVMRRTRMYRGEIPGFHPPFPAHSKAALVSLDAELDTSAVSDIEYSAEDEVVLEKFLRENINTTWHSIGTCKMAPREQLGVVDKDLNVYGVKGLKLADLSIPPENVAANTNNTALLVGEKAADIFIRELGLGQPAN</sequence>
<feature type="domain" description="Glucose-methanol-choline oxidoreductase C-terminal" evidence="2">
    <location>
        <begin position="31"/>
        <end position="192"/>
    </location>
</feature>
<evidence type="ECO:0000259" key="2">
    <source>
        <dbReference type="Pfam" id="PF05199"/>
    </source>
</evidence>
<gene>
    <name evidence="3" type="ORF">NPX13_g8754</name>
</gene>
<comment type="caution">
    <text evidence="3">The sequence shown here is derived from an EMBL/GenBank/DDBJ whole genome shotgun (WGS) entry which is preliminary data.</text>
</comment>
<keyword evidence="4" id="KW-1185">Reference proteome</keyword>
<reference evidence="3" key="1">
    <citation type="submission" date="2022-07" db="EMBL/GenBank/DDBJ databases">
        <title>Genome Sequence of Xylaria arbuscula.</title>
        <authorList>
            <person name="Buettner E."/>
        </authorList>
    </citation>
    <scope>NUCLEOTIDE SEQUENCE</scope>
    <source>
        <strain evidence="3">VT107</strain>
    </source>
</reference>
<dbReference type="VEuPathDB" id="FungiDB:F4678DRAFT_442928"/>
<evidence type="ECO:0000256" key="1">
    <source>
        <dbReference type="ARBA" id="ARBA00010790"/>
    </source>
</evidence>
<dbReference type="InterPro" id="IPR012132">
    <property type="entry name" value="GMC_OxRdtase"/>
</dbReference>
<accession>A0A9W8N7M3</accession>
<dbReference type="PANTHER" id="PTHR11552:SF78">
    <property type="entry name" value="GLUCOSE-METHANOL-CHOLINE OXIDOREDUCTASE N-TERMINAL DOMAIN-CONTAINING PROTEIN"/>
    <property type="match status" value="1"/>
</dbReference>
<dbReference type="Gene3D" id="3.30.560.10">
    <property type="entry name" value="Glucose Oxidase, domain 3"/>
    <property type="match status" value="1"/>
</dbReference>
<dbReference type="Pfam" id="PF05199">
    <property type="entry name" value="GMC_oxred_C"/>
    <property type="match status" value="1"/>
</dbReference>
<dbReference type="SUPFAM" id="SSF54373">
    <property type="entry name" value="FAD-linked reductases, C-terminal domain"/>
    <property type="match status" value="1"/>
</dbReference>
<dbReference type="InterPro" id="IPR036188">
    <property type="entry name" value="FAD/NAD-bd_sf"/>
</dbReference>
<dbReference type="AlphaFoldDB" id="A0A9W8N7M3"/>
<dbReference type="EMBL" id="JANPWZ010001982">
    <property type="protein sequence ID" value="KAJ3561936.1"/>
    <property type="molecule type" value="Genomic_DNA"/>
</dbReference>